<comment type="function">
    <text evidence="1">Accessory subunit of the mitochondrial membrane respiratory chain NADH dehydrogenase (Complex I), that is believed not to be involved in catalysis. Complex I functions in the transfer of electrons from NADH to the respiratory chain. The immediate electron acceptor for the enzyme is believed to be ubiquinone.</text>
</comment>
<keyword evidence="7 15" id="KW-0812">Transmembrane</keyword>
<keyword evidence="5" id="KW-0813">Transport</keyword>
<comment type="subcellular location">
    <subcellularLocation>
        <location evidence="2">Mitochondrion inner membrane</location>
        <topology evidence="2">Single-pass membrane protein</topology>
        <orientation evidence="2">Matrix side</orientation>
    </subcellularLocation>
</comment>
<name>A0A7R9GHD2_9CRUS</name>
<evidence type="ECO:0000256" key="3">
    <source>
        <dbReference type="ARBA" id="ARBA00009960"/>
    </source>
</evidence>
<evidence type="ECO:0000256" key="1">
    <source>
        <dbReference type="ARBA" id="ARBA00003195"/>
    </source>
</evidence>
<comment type="similarity">
    <text evidence="3">Belongs to the complex I NDUFA1 subunit family.</text>
</comment>
<evidence type="ECO:0000313" key="16">
    <source>
        <dbReference type="EMBL" id="CAD7281043.1"/>
    </source>
</evidence>
<evidence type="ECO:0000256" key="5">
    <source>
        <dbReference type="ARBA" id="ARBA00022448"/>
    </source>
</evidence>
<keyword evidence="17" id="KW-1185">Reference proteome</keyword>
<dbReference type="Proteomes" id="UP000678499">
    <property type="component" value="Unassembled WGS sequence"/>
</dbReference>
<evidence type="ECO:0000256" key="14">
    <source>
        <dbReference type="ARBA" id="ARBA00033255"/>
    </source>
</evidence>
<evidence type="ECO:0000256" key="8">
    <source>
        <dbReference type="ARBA" id="ARBA00022792"/>
    </source>
</evidence>
<keyword evidence="11" id="KW-0496">Mitochondrion</keyword>
<evidence type="ECO:0000256" key="2">
    <source>
        <dbReference type="ARBA" id="ARBA00004298"/>
    </source>
</evidence>
<evidence type="ECO:0000256" key="12">
    <source>
        <dbReference type="ARBA" id="ARBA00023136"/>
    </source>
</evidence>
<evidence type="ECO:0000256" key="13">
    <source>
        <dbReference type="ARBA" id="ARBA00029847"/>
    </source>
</evidence>
<dbReference type="AlphaFoldDB" id="A0A7R9GHD2"/>
<accession>A0A7R9GHD2</accession>
<reference evidence="16" key="1">
    <citation type="submission" date="2020-11" db="EMBL/GenBank/DDBJ databases">
        <authorList>
            <person name="Tran Van P."/>
        </authorList>
    </citation>
    <scope>NUCLEOTIDE SEQUENCE</scope>
</reference>
<dbReference type="InterPro" id="IPR017384">
    <property type="entry name" value="NADH_Ub_cplx-1_asu_su-1"/>
</dbReference>
<evidence type="ECO:0000256" key="10">
    <source>
        <dbReference type="ARBA" id="ARBA00022989"/>
    </source>
</evidence>
<dbReference type="PANTHER" id="PTHR17098:SF2">
    <property type="entry name" value="NADH DEHYDROGENASE [UBIQUINONE] 1 ALPHA SUBCOMPLEX SUBUNIT 1"/>
    <property type="match status" value="1"/>
</dbReference>
<dbReference type="EMBL" id="CAJPEX010002578">
    <property type="protein sequence ID" value="CAG0921195.1"/>
    <property type="molecule type" value="Genomic_DNA"/>
</dbReference>
<dbReference type="PANTHER" id="PTHR17098">
    <property type="entry name" value="NADH-UBIQUINONE OXIDOREDUCTASE MWFE SUBUNIT"/>
    <property type="match status" value="1"/>
</dbReference>
<dbReference type="EMBL" id="OA884615">
    <property type="protein sequence ID" value="CAD7281043.1"/>
    <property type="molecule type" value="Genomic_DNA"/>
</dbReference>
<evidence type="ECO:0000256" key="6">
    <source>
        <dbReference type="ARBA" id="ARBA00022660"/>
    </source>
</evidence>
<proteinExistence type="inferred from homology"/>
<gene>
    <name evidence="16" type="ORF">NMOB1V02_LOCUS8697</name>
</gene>
<dbReference type="Pfam" id="PF15879">
    <property type="entry name" value="MWFE"/>
    <property type="match status" value="1"/>
</dbReference>
<sequence>MWWECLPSFFIIIGALAVPGQLAFVVNKLAFDHKFRRDRTEDYQRMYLLRDLRLTGNYYKHEGLDALPDEPQPPAPVKEVPEYKKKNPGMFYSIT</sequence>
<protein>
    <recommendedName>
        <fullName evidence="4">NADH dehydrogenase [ubiquinone] 1 alpha subcomplex subunit 1</fullName>
    </recommendedName>
    <alternativeName>
        <fullName evidence="14">Complex I-MWFE</fullName>
    </alternativeName>
    <alternativeName>
        <fullName evidence="13">NADH-ubiquinone oxidoreductase MWFE subunit</fullName>
    </alternativeName>
</protein>
<keyword evidence="10 15" id="KW-1133">Transmembrane helix</keyword>
<evidence type="ECO:0000256" key="4">
    <source>
        <dbReference type="ARBA" id="ARBA00016392"/>
    </source>
</evidence>
<keyword evidence="12 15" id="KW-0472">Membrane</keyword>
<keyword evidence="6" id="KW-0679">Respiratory chain</keyword>
<feature type="transmembrane region" description="Helical" evidence="15">
    <location>
        <begin position="6"/>
        <end position="27"/>
    </location>
</feature>
<evidence type="ECO:0000256" key="9">
    <source>
        <dbReference type="ARBA" id="ARBA00022982"/>
    </source>
</evidence>
<dbReference type="GO" id="GO:0005743">
    <property type="term" value="C:mitochondrial inner membrane"/>
    <property type="evidence" value="ECO:0007669"/>
    <property type="project" value="UniProtKB-SubCell"/>
</dbReference>
<evidence type="ECO:0000256" key="11">
    <source>
        <dbReference type="ARBA" id="ARBA00023128"/>
    </source>
</evidence>
<dbReference type="OrthoDB" id="1920692at2759"/>
<organism evidence="16">
    <name type="scientific">Notodromas monacha</name>
    <dbReference type="NCBI Taxonomy" id="399045"/>
    <lineage>
        <taxon>Eukaryota</taxon>
        <taxon>Metazoa</taxon>
        <taxon>Ecdysozoa</taxon>
        <taxon>Arthropoda</taxon>
        <taxon>Crustacea</taxon>
        <taxon>Oligostraca</taxon>
        <taxon>Ostracoda</taxon>
        <taxon>Podocopa</taxon>
        <taxon>Podocopida</taxon>
        <taxon>Cypridocopina</taxon>
        <taxon>Cypridoidea</taxon>
        <taxon>Cyprididae</taxon>
        <taxon>Notodromas</taxon>
    </lineage>
</organism>
<evidence type="ECO:0000313" key="17">
    <source>
        <dbReference type="Proteomes" id="UP000678499"/>
    </source>
</evidence>
<keyword evidence="8" id="KW-0999">Mitochondrion inner membrane</keyword>
<keyword evidence="9" id="KW-0249">Electron transport</keyword>
<evidence type="ECO:0000256" key="7">
    <source>
        <dbReference type="ARBA" id="ARBA00022692"/>
    </source>
</evidence>
<evidence type="ECO:0000256" key="15">
    <source>
        <dbReference type="SAM" id="Phobius"/>
    </source>
</evidence>